<dbReference type="EMBL" id="AP026798">
    <property type="protein sequence ID" value="BDR53260.1"/>
    <property type="molecule type" value="Genomic_DNA"/>
</dbReference>
<gene>
    <name evidence="1" type="ORF">KIM372_11670</name>
</gene>
<evidence type="ECO:0000313" key="1">
    <source>
        <dbReference type="EMBL" id="BDR53260.1"/>
    </source>
</evidence>
<name>A0ABM8B8U9_9BIFI</name>
<protein>
    <submittedName>
        <fullName evidence="1">Uncharacterized protein</fullName>
    </submittedName>
</protein>
<proteinExistence type="predicted"/>
<accession>A0ABM8B8U9</accession>
<evidence type="ECO:0000313" key="2">
    <source>
        <dbReference type="Proteomes" id="UP001321766"/>
    </source>
</evidence>
<dbReference type="Proteomes" id="UP001321766">
    <property type="component" value="Chromosome"/>
</dbReference>
<sequence length="69" mass="7987">MGLSEGREDFQVADIFNLRHKHLPLGPFSIQRHRVPTRCSKGLLWLPPCNAFTPIVLDWAQFSYEKYSA</sequence>
<organism evidence="1 2">
    <name type="scientific">Bombiscardovia nodaiensis</name>
    <dbReference type="NCBI Taxonomy" id="2932181"/>
    <lineage>
        <taxon>Bacteria</taxon>
        <taxon>Bacillati</taxon>
        <taxon>Actinomycetota</taxon>
        <taxon>Actinomycetes</taxon>
        <taxon>Bifidobacteriales</taxon>
        <taxon>Bifidobacteriaceae</taxon>
        <taxon>Bombiscardovia</taxon>
    </lineage>
</organism>
<keyword evidence="2" id="KW-1185">Reference proteome</keyword>
<reference evidence="1 2" key="1">
    <citation type="journal article" date="2023" name="Microbiol. Spectr.">
        <title>Symbiosis of Carpenter Bees with Uncharacterized Lactic Acid Bacteria Showing NAD Auxotrophy.</title>
        <authorList>
            <person name="Kawasaki S."/>
            <person name="Ozawa K."/>
            <person name="Mori T."/>
            <person name="Yamamoto A."/>
            <person name="Ito M."/>
            <person name="Ohkuma M."/>
            <person name="Sakamoto M."/>
            <person name="Matsutani M."/>
        </authorList>
    </citation>
    <scope>NUCLEOTIDE SEQUENCE [LARGE SCALE GENOMIC DNA]</scope>
    <source>
        <strain evidence="1 2">Kim37-2</strain>
    </source>
</reference>